<evidence type="ECO:0000256" key="13">
    <source>
        <dbReference type="SAM" id="Coils"/>
    </source>
</evidence>
<evidence type="ECO:0000256" key="14">
    <source>
        <dbReference type="SAM" id="MobiDB-lite"/>
    </source>
</evidence>
<keyword evidence="7" id="KW-0072">Autophagy</keyword>
<dbReference type="PANTHER" id="PTHR13190:SF1">
    <property type="entry name" value="AUTOPHAGY-RELATED 2, ISOFORM A"/>
    <property type="match status" value="1"/>
</dbReference>
<dbReference type="EMBL" id="JBAHYK010001313">
    <property type="protein sequence ID" value="KAL0568548.1"/>
    <property type="molecule type" value="Genomic_DNA"/>
</dbReference>
<comment type="catalytic activity">
    <reaction evidence="11">
        <text>a 1,2-diacyl-sn-glycero-3-phosphoethanolamine(in) = a 1,2-diacyl-sn-glycero-3-phosphoethanolamine(out)</text>
        <dbReference type="Rhea" id="RHEA:38895"/>
        <dbReference type="ChEBI" id="CHEBI:64612"/>
    </reaction>
</comment>
<evidence type="ECO:0000256" key="8">
    <source>
        <dbReference type="ARBA" id="ARBA00023055"/>
    </source>
</evidence>
<keyword evidence="16" id="KW-1185">Reference proteome</keyword>
<evidence type="ECO:0000256" key="3">
    <source>
        <dbReference type="ARBA" id="ARBA00009714"/>
    </source>
</evidence>
<comment type="similarity">
    <text evidence="3">Belongs to the ATG2 family.</text>
</comment>
<keyword evidence="6" id="KW-0256">Endoplasmic reticulum</keyword>
<organism evidence="15 16">
    <name type="scientific">Marasmius crinis-equi</name>
    <dbReference type="NCBI Taxonomy" id="585013"/>
    <lineage>
        <taxon>Eukaryota</taxon>
        <taxon>Fungi</taxon>
        <taxon>Dikarya</taxon>
        <taxon>Basidiomycota</taxon>
        <taxon>Agaricomycotina</taxon>
        <taxon>Agaricomycetes</taxon>
        <taxon>Agaricomycetidae</taxon>
        <taxon>Agaricales</taxon>
        <taxon>Marasmiineae</taxon>
        <taxon>Marasmiaceae</taxon>
        <taxon>Marasmius</taxon>
    </lineage>
</organism>
<evidence type="ECO:0000256" key="11">
    <source>
        <dbReference type="ARBA" id="ARBA00024615"/>
    </source>
</evidence>
<name>A0ABR3F072_9AGAR</name>
<keyword evidence="13" id="KW-0175">Coiled coil</keyword>
<dbReference type="PANTHER" id="PTHR13190">
    <property type="entry name" value="AUTOPHAGY-RELATED 2, ISOFORM A"/>
    <property type="match status" value="1"/>
</dbReference>
<evidence type="ECO:0000256" key="4">
    <source>
        <dbReference type="ARBA" id="ARBA00018070"/>
    </source>
</evidence>
<accession>A0ABR3F072</accession>
<proteinExistence type="inferred from homology"/>
<keyword evidence="8" id="KW-0445">Lipid transport</keyword>
<evidence type="ECO:0000256" key="5">
    <source>
        <dbReference type="ARBA" id="ARBA00022448"/>
    </source>
</evidence>
<keyword evidence="9" id="KW-0472">Membrane</keyword>
<evidence type="ECO:0000256" key="10">
    <source>
        <dbReference type="ARBA" id="ARBA00024479"/>
    </source>
</evidence>
<comment type="catalytic activity">
    <reaction evidence="12">
        <text>a 1,2-diacyl-sn-glycero-3-phosphocholine(in) = a 1,2-diacyl-sn-glycero-3-phosphocholine(out)</text>
        <dbReference type="Rhea" id="RHEA:38571"/>
        <dbReference type="ChEBI" id="CHEBI:57643"/>
    </reaction>
</comment>
<evidence type="ECO:0000256" key="7">
    <source>
        <dbReference type="ARBA" id="ARBA00023006"/>
    </source>
</evidence>
<evidence type="ECO:0000256" key="2">
    <source>
        <dbReference type="ARBA" id="ARBA00004623"/>
    </source>
</evidence>
<keyword evidence="5" id="KW-0813">Transport</keyword>
<reference evidence="15 16" key="1">
    <citation type="submission" date="2024-02" db="EMBL/GenBank/DDBJ databases">
        <title>A draft genome for the cacao thread blight pathogen Marasmius crinis-equi.</title>
        <authorList>
            <person name="Cohen S.P."/>
            <person name="Baruah I.K."/>
            <person name="Amoako-Attah I."/>
            <person name="Bukari Y."/>
            <person name="Meinhardt L.W."/>
            <person name="Bailey B.A."/>
        </authorList>
    </citation>
    <scope>NUCLEOTIDE SEQUENCE [LARGE SCALE GENOMIC DNA]</scope>
    <source>
        <strain evidence="15 16">GH-76</strain>
    </source>
</reference>
<sequence>MECLGETSLQVRIRDSNVNVQLYDGYDWAYTRRTIENEVKEMRKRLAKIRQLMANGQTQETDPEETSAVLFNSVYIGLQQDVNELEPDALVAAIDEELKIDLETASQGSWQTLPAPSSKPASQTTRTTSRRLTRSRGSSIEFQVLGLNASFDQYRPSEQLVSKVFATVENLEILDHIKTSTRKKLLTALRSDSRGNIRETGSSMVRAELRTLRPVVDDPSEENRLRAYMAPRANPGKFIVTVLWKGLFFYIHLGSTTRDNVDDYIAEMERTCWGRWYIGVRRPVNVYVPNCLAAVNMAKKYLFRKGYRFNRRCPSGHGKHTLLTRIPFWQAPSLWIDIPGIPPLHAHPATRRAQWRLYNQRFWRSALVLVFILAGVTTYLRLI</sequence>
<evidence type="ECO:0000256" key="6">
    <source>
        <dbReference type="ARBA" id="ARBA00022824"/>
    </source>
</evidence>
<comment type="catalytic activity">
    <reaction evidence="10">
        <text>a 1,2-diacyl-sn-glycero-3-phospho-L-serine(in) = a 1,2-diacyl-sn-glycero-3-phospho-L-serine(out)</text>
        <dbReference type="Rhea" id="RHEA:38663"/>
        <dbReference type="ChEBI" id="CHEBI:57262"/>
    </reaction>
</comment>
<feature type="compositionally biased region" description="Polar residues" evidence="14">
    <location>
        <begin position="109"/>
        <end position="121"/>
    </location>
</feature>
<gene>
    <name evidence="15" type="primary">ATG2_2</name>
    <name evidence="15" type="ORF">V5O48_013436</name>
</gene>
<protein>
    <recommendedName>
        <fullName evidence="4">Autophagy-related protein 2</fullName>
    </recommendedName>
</protein>
<evidence type="ECO:0000313" key="15">
    <source>
        <dbReference type="EMBL" id="KAL0568548.1"/>
    </source>
</evidence>
<dbReference type="Pfam" id="PF13329">
    <property type="entry name" value="ATG2_CAD"/>
    <property type="match status" value="1"/>
</dbReference>
<comment type="subcellular location">
    <subcellularLocation>
        <location evidence="1">Endoplasmic reticulum membrane</location>
        <topology evidence="1">Peripheral membrane protein</topology>
    </subcellularLocation>
    <subcellularLocation>
        <location evidence="2">Preautophagosomal structure membrane</location>
        <topology evidence="2">Peripheral membrane protein</topology>
    </subcellularLocation>
</comment>
<evidence type="ECO:0000313" key="16">
    <source>
        <dbReference type="Proteomes" id="UP001465976"/>
    </source>
</evidence>
<dbReference type="Proteomes" id="UP001465976">
    <property type="component" value="Unassembled WGS sequence"/>
</dbReference>
<evidence type="ECO:0000256" key="1">
    <source>
        <dbReference type="ARBA" id="ARBA00004406"/>
    </source>
</evidence>
<evidence type="ECO:0000256" key="9">
    <source>
        <dbReference type="ARBA" id="ARBA00023136"/>
    </source>
</evidence>
<feature type="region of interest" description="Disordered" evidence="14">
    <location>
        <begin position="109"/>
        <end position="134"/>
    </location>
</feature>
<dbReference type="InterPro" id="IPR026849">
    <property type="entry name" value="ATG2"/>
</dbReference>
<evidence type="ECO:0000256" key="12">
    <source>
        <dbReference type="ARBA" id="ARBA00024631"/>
    </source>
</evidence>
<comment type="caution">
    <text evidence="15">The sequence shown here is derived from an EMBL/GenBank/DDBJ whole genome shotgun (WGS) entry which is preliminary data.</text>
</comment>
<feature type="coiled-coil region" evidence="13">
    <location>
        <begin position="32"/>
        <end position="59"/>
    </location>
</feature>